<dbReference type="SMART" id="SM00388">
    <property type="entry name" value="HisKA"/>
    <property type="match status" value="1"/>
</dbReference>
<dbReference type="InterPro" id="IPR036097">
    <property type="entry name" value="HisK_dim/P_sf"/>
</dbReference>
<dbReference type="STRING" id="1189619.pgond44_07195"/>
<dbReference type="InterPro" id="IPR005467">
    <property type="entry name" value="His_kinase_dom"/>
</dbReference>
<evidence type="ECO:0000313" key="10">
    <source>
        <dbReference type="EMBL" id="EMY81618.1"/>
    </source>
</evidence>
<gene>
    <name evidence="10" type="ORF">pgond44_07195</name>
</gene>
<keyword evidence="4" id="KW-0472">Membrane</keyword>
<organism evidence="10 11">
    <name type="scientific">Psychroflexus gondwanensis ACAM 44</name>
    <dbReference type="NCBI Taxonomy" id="1189619"/>
    <lineage>
        <taxon>Bacteria</taxon>
        <taxon>Pseudomonadati</taxon>
        <taxon>Bacteroidota</taxon>
        <taxon>Flavobacteriia</taxon>
        <taxon>Flavobacteriales</taxon>
        <taxon>Flavobacteriaceae</taxon>
        <taxon>Psychroflexus</taxon>
    </lineage>
</organism>
<keyword evidence="4" id="KW-1003">Cell membrane</keyword>
<keyword evidence="8" id="KW-0067">ATP-binding</keyword>
<evidence type="ECO:0000259" key="9">
    <source>
        <dbReference type="PROSITE" id="PS50109"/>
    </source>
</evidence>
<evidence type="ECO:0000256" key="2">
    <source>
        <dbReference type="ARBA" id="ARBA00004651"/>
    </source>
</evidence>
<dbReference type="GO" id="GO:0005886">
    <property type="term" value="C:plasma membrane"/>
    <property type="evidence" value="ECO:0007669"/>
    <property type="project" value="UniProtKB-SubCell"/>
</dbReference>
<evidence type="ECO:0000256" key="4">
    <source>
        <dbReference type="ARBA" id="ARBA00022475"/>
    </source>
</evidence>
<name>N1X0P6_9FLAO</name>
<dbReference type="InterPro" id="IPR050980">
    <property type="entry name" value="2C_sensor_his_kinase"/>
</dbReference>
<keyword evidence="5" id="KW-0808">Transferase</keyword>
<proteinExistence type="predicted"/>
<comment type="catalytic activity">
    <reaction evidence="1">
        <text>ATP + protein L-histidine = ADP + protein N-phospho-L-histidine.</text>
        <dbReference type="EC" id="2.7.13.3"/>
    </reaction>
</comment>
<evidence type="ECO:0000256" key="5">
    <source>
        <dbReference type="ARBA" id="ARBA00022679"/>
    </source>
</evidence>
<keyword evidence="6" id="KW-0547">Nucleotide-binding</keyword>
<dbReference type="GO" id="GO:0000155">
    <property type="term" value="F:phosphorelay sensor kinase activity"/>
    <property type="evidence" value="ECO:0007669"/>
    <property type="project" value="InterPro"/>
</dbReference>
<dbReference type="SUPFAM" id="SSF55874">
    <property type="entry name" value="ATPase domain of HSP90 chaperone/DNA topoisomerase II/histidine kinase"/>
    <property type="match status" value="1"/>
</dbReference>
<evidence type="ECO:0000256" key="8">
    <source>
        <dbReference type="ARBA" id="ARBA00022840"/>
    </source>
</evidence>
<dbReference type="Pfam" id="PF02518">
    <property type="entry name" value="HATPase_c"/>
    <property type="match status" value="1"/>
</dbReference>
<dbReference type="SMART" id="SM00387">
    <property type="entry name" value="HATPase_c"/>
    <property type="match status" value="1"/>
</dbReference>
<evidence type="ECO:0000256" key="3">
    <source>
        <dbReference type="ARBA" id="ARBA00012438"/>
    </source>
</evidence>
<dbReference type="PANTHER" id="PTHR44936">
    <property type="entry name" value="SENSOR PROTEIN CREC"/>
    <property type="match status" value="1"/>
</dbReference>
<accession>N1X0P6</accession>
<dbReference type="GO" id="GO:0005524">
    <property type="term" value="F:ATP binding"/>
    <property type="evidence" value="ECO:0007669"/>
    <property type="project" value="UniProtKB-KW"/>
</dbReference>
<dbReference type="RefSeq" id="WP_003439033.1">
    <property type="nucleotide sequence ID" value="NZ_APLF01000005.1"/>
</dbReference>
<dbReference type="InterPro" id="IPR003661">
    <property type="entry name" value="HisK_dim/P_dom"/>
</dbReference>
<protein>
    <recommendedName>
        <fullName evidence="3">histidine kinase</fullName>
        <ecNumber evidence="3">2.7.13.3</ecNumber>
    </recommendedName>
</protein>
<dbReference type="AlphaFoldDB" id="N1X0P6"/>
<dbReference type="EMBL" id="APLF01000005">
    <property type="protein sequence ID" value="EMY81618.1"/>
    <property type="molecule type" value="Genomic_DNA"/>
</dbReference>
<reference evidence="10 11" key="1">
    <citation type="journal article" date="2014" name="Genome Biol. Evol.">
        <title>Extensive gene acquisition in the extremely psychrophilic bacterial species Psychroflexus torquis and the link to sea-ice ecosystem specialism.</title>
        <authorList>
            <person name="Feng S."/>
            <person name="Powell S.M."/>
            <person name="Wilson R."/>
            <person name="Bowman J.P."/>
        </authorList>
    </citation>
    <scope>NUCLEOTIDE SEQUENCE [LARGE SCALE GENOMIC DNA]</scope>
    <source>
        <strain evidence="10 11">ACAM 44</strain>
    </source>
</reference>
<comment type="subcellular location">
    <subcellularLocation>
        <location evidence="2">Cell membrane</location>
        <topology evidence="2">Multi-pass membrane protein</topology>
    </subcellularLocation>
</comment>
<dbReference type="PATRIC" id="fig|1189619.4.peg.1484"/>
<dbReference type="Pfam" id="PF00512">
    <property type="entry name" value="HisKA"/>
    <property type="match status" value="1"/>
</dbReference>
<dbReference type="Proteomes" id="UP000012317">
    <property type="component" value="Unassembled WGS sequence"/>
</dbReference>
<dbReference type="eggNOG" id="COG0642">
    <property type="taxonomic scope" value="Bacteria"/>
</dbReference>
<dbReference type="InterPro" id="IPR003594">
    <property type="entry name" value="HATPase_dom"/>
</dbReference>
<dbReference type="PROSITE" id="PS50109">
    <property type="entry name" value="HIS_KIN"/>
    <property type="match status" value="1"/>
</dbReference>
<dbReference type="SUPFAM" id="SSF47384">
    <property type="entry name" value="Homodimeric domain of signal transducing histidine kinase"/>
    <property type="match status" value="1"/>
</dbReference>
<evidence type="ECO:0000313" key="11">
    <source>
        <dbReference type="Proteomes" id="UP000012317"/>
    </source>
</evidence>
<keyword evidence="7 10" id="KW-0418">Kinase</keyword>
<dbReference type="CDD" id="cd00082">
    <property type="entry name" value="HisKA"/>
    <property type="match status" value="1"/>
</dbReference>
<dbReference type="Gene3D" id="3.30.565.10">
    <property type="entry name" value="Histidine kinase-like ATPase, C-terminal domain"/>
    <property type="match status" value="1"/>
</dbReference>
<evidence type="ECO:0000256" key="7">
    <source>
        <dbReference type="ARBA" id="ARBA00022777"/>
    </source>
</evidence>
<dbReference type="Gene3D" id="1.10.287.130">
    <property type="match status" value="1"/>
</dbReference>
<feature type="domain" description="Histidine kinase" evidence="9">
    <location>
        <begin position="151"/>
        <end position="365"/>
    </location>
</feature>
<keyword evidence="11" id="KW-1185">Reference proteome</keyword>
<sequence>MEKTAKILQENNAEIMKIWQNQVVQEVLASKESDSIALYNQLPDLINDIARLMIRYDKMEGFNKDEKYVEILKTSEEHGKQRSTKVYYTAEQIVHEYIIFHRTLSEFLISHDGYSEKVSDLLKYVIETSILKSVGSFSRSIQDMQEKLIGTLAHDIRNPLAAAQLSLEMMKQDKTGEWTDKSRIAAQRSVKKAINLIEGLMNGITVKSGEGMLLTFESSDLLKEMKFVHAESKEVYTREINLEYNAKNIIGIFDKTAVKRLVENLIGNAVKYGSINKPITISIEDEKDAVAIKVHNWGNPIPPSKQEQIFKFMGSAKRNKKPASASWGMGLTLTQIVAEAHGGNINLVSDEKTGTTFTVNLIKQFNEVGKRRAKLTFVLENI</sequence>
<dbReference type="InterPro" id="IPR036890">
    <property type="entry name" value="HATPase_C_sf"/>
</dbReference>
<dbReference type="PANTHER" id="PTHR44936:SF10">
    <property type="entry name" value="SENSOR PROTEIN RSTB"/>
    <property type="match status" value="1"/>
</dbReference>
<dbReference type="EC" id="2.7.13.3" evidence="3"/>
<comment type="caution">
    <text evidence="10">The sequence shown here is derived from an EMBL/GenBank/DDBJ whole genome shotgun (WGS) entry which is preliminary data.</text>
</comment>
<evidence type="ECO:0000256" key="6">
    <source>
        <dbReference type="ARBA" id="ARBA00022741"/>
    </source>
</evidence>
<evidence type="ECO:0000256" key="1">
    <source>
        <dbReference type="ARBA" id="ARBA00000085"/>
    </source>
</evidence>